<evidence type="ECO:0000313" key="3">
    <source>
        <dbReference type="Proteomes" id="UP000325811"/>
    </source>
</evidence>
<accession>A0A5Q4ZIA2</accession>
<dbReference type="InterPro" id="IPR007345">
    <property type="entry name" value="Polysacch_pyruvyl_Trfase"/>
</dbReference>
<evidence type="ECO:0000259" key="1">
    <source>
        <dbReference type="Pfam" id="PF04230"/>
    </source>
</evidence>
<feature type="domain" description="Polysaccharide pyruvyl transferase" evidence="1">
    <location>
        <begin position="253"/>
        <end position="384"/>
    </location>
</feature>
<keyword evidence="3" id="KW-1185">Reference proteome</keyword>
<dbReference type="Pfam" id="PF04230">
    <property type="entry name" value="PS_pyruv_trans"/>
    <property type="match status" value="1"/>
</dbReference>
<organism evidence="2 3">
    <name type="scientific">Paraburkholderia dioscoreae</name>
    <dbReference type="NCBI Taxonomy" id="2604047"/>
    <lineage>
        <taxon>Bacteria</taxon>
        <taxon>Pseudomonadati</taxon>
        <taxon>Pseudomonadota</taxon>
        <taxon>Betaproteobacteria</taxon>
        <taxon>Burkholderiales</taxon>
        <taxon>Burkholderiaceae</taxon>
        <taxon>Paraburkholderia</taxon>
    </lineage>
</organism>
<gene>
    <name evidence="2" type="ORF">PDMSB3_0023</name>
</gene>
<dbReference type="Proteomes" id="UP000325811">
    <property type="component" value="Plasmid pII"/>
</dbReference>
<evidence type="ECO:0000313" key="2">
    <source>
        <dbReference type="EMBL" id="VVD31147.1"/>
    </source>
</evidence>
<geneLocation type="plasmid" evidence="2 3">
    <name>pII</name>
</geneLocation>
<name>A0A5Q4ZIA2_9BURK</name>
<dbReference type="EMBL" id="LR699556">
    <property type="protein sequence ID" value="VVD31147.1"/>
    <property type="molecule type" value="Genomic_DNA"/>
</dbReference>
<reference evidence="2 3" key="1">
    <citation type="submission" date="2019-08" db="EMBL/GenBank/DDBJ databases">
        <authorList>
            <person name="Herpell B J."/>
        </authorList>
    </citation>
    <scope>NUCLEOTIDE SEQUENCE [LARGE SCALE GENOMIC DNA]</scope>
    <source>
        <strain evidence="3">Msb3</strain>
        <plasmid evidence="2 3">pII</plasmid>
    </source>
</reference>
<protein>
    <recommendedName>
        <fullName evidence="1">Polysaccharide pyruvyl transferase domain-containing protein</fullName>
    </recommendedName>
</protein>
<keyword evidence="2" id="KW-0614">Plasmid</keyword>
<dbReference type="KEGG" id="pdio:PDMSB3_0023.3"/>
<dbReference type="RefSeq" id="WP_165190193.1">
    <property type="nucleotide sequence ID" value="NZ_LR699556.1"/>
</dbReference>
<sequence length="480" mass="53588">MLNNSLGKIKSIGAEEFSFTPKGVKGYAIVGPYHSLPAGNYKVEFGFADVDPDHGREDDIVAIVDVTYNFGRETVARREILHRDLTGCEQRAFALDFSIKSTENMEFRVLVTGARDLATRLRRRISFNGKSIDFPPTINEAPAQDARHFSPYLSLDRAIIDGDGKVPMFWVTGHSETSFGNFGDALSPVVVEALSGLSSHHQSPNESLVRLVTAGTVLNWQESGYIHVWGTGLDPAYDHSHQLTQHGYKKPRHLNMRVHAVRGALTRKTLLDVGIDCPAVFGDPGWLLPKIVPPSDEKTYELGIIPHISDFESQTPTSSILERLKRYDIGNESGIKIISTRHAPTWEGFVDKIREITSCQRIISTSFHGLIVPQAYGIPAILFSKKKNDCLGSGDLLDEYSHIDHRVRDFMLGAGYTSLPMYSRCDSEMTDWDDVIKSIDKAAEPVIIDATPFIESFPLHLLPPEKRWRITGERAGQIRF</sequence>
<dbReference type="AlphaFoldDB" id="A0A5Q4ZIA2"/>
<proteinExistence type="predicted"/>